<comment type="caution">
    <text evidence="1">The sequence shown here is derived from an EMBL/GenBank/DDBJ whole genome shotgun (WGS) entry which is preliminary data.</text>
</comment>
<evidence type="ECO:0000313" key="2">
    <source>
        <dbReference type="Proteomes" id="UP001222325"/>
    </source>
</evidence>
<dbReference type="EMBL" id="JARJCN010000017">
    <property type="protein sequence ID" value="KAJ7092993.1"/>
    <property type="molecule type" value="Genomic_DNA"/>
</dbReference>
<proteinExistence type="predicted"/>
<evidence type="ECO:0000313" key="1">
    <source>
        <dbReference type="EMBL" id="KAJ7092993.1"/>
    </source>
</evidence>
<sequence length="96" mass="10908">MWSSLALFSSSCHALRSFLLPDLRICGFCALWEVWRCLARWGKSVVLLIVVIHIDPHFLPSWVVSLRRIVHSSFYIDSGTSCCEARPRGLFLPCNG</sequence>
<dbReference type="AlphaFoldDB" id="A0AAD6UBW3"/>
<dbReference type="Proteomes" id="UP001222325">
    <property type="component" value="Unassembled WGS sequence"/>
</dbReference>
<gene>
    <name evidence="1" type="ORF">B0H15DRAFT_833200</name>
</gene>
<name>A0AAD6UBW3_9AGAR</name>
<protein>
    <submittedName>
        <fullName evidence="1">Uncharacterized protein</fullName>
    </submittedName>
</protein>
<reference evidence="1" key="1">
    <citation type="submission" date="2023-03" db="EMBL/GenBank/DDBJ databases">
        <title>Massive genome expansion in bonnet fungi (Mycena s.s.) driven by repeated elements and novel gene families across ecological guilds.</title>
        <authorList>
            <consortium name="Lawrence Berkeley National Laboratory"/>
            <person name="Harder C.B."/>
            <person name="Miyauchi S."/>
            <person name="Viragh M."/>
            <person name="Kuo A."/>
            <person name="Thoen E."/>
            <person name="Andreopoulos B."/>
            <person name="Lu D."/>
            <person name="Skrede I."/>
            <person name="Drula E."/>
            <person name="Henrissat B."/>
            <person name="Morin E."/>
            <person name="Kohler A."/>
            <person name="Barry K."/>
            <person name="LaButti K."/>
            <person name="Morin E."/>
            <person name="Salamov A."/>
            <person name="Lipzen A."/>
            <person name="Mereny Z."/>
            <person name="Hegedus B."/>
            <person name="Baldrian P."/>
            <person name="Stursova M."/>
            <person name="Weitz H."/>
            <person name="Taylor A."/>
            <person name="Grigoriev I.V."/>
            <person name="Nagy L.G."/>
            <person name="Martin F."/>
            <person name="Kauserud H."/>
        </authorList>
    </citation>
    <scope>NUCLEOTIDE SEQUENCE</scope>
    <source>
        <strain evidence="1">CBHHK173m</strain>
    </source>
</reference>
<keyword evidence="2" id="KW-1185">Reference proteome</keyword>
<accession>A0AAD6UBW3</accession>
<organism evidence="1 2">
    <name type="scientific">Mycena belliarum</name>
    <dbReference type="NCBI Taxonomy" id="1033014"/>
    <lineage>
        <taxon>Eukaryota</taxon>
        <taxon>Fungi</taxon>
        <taxon>Dikarya</taxon>
        <taxon>Basidiomycota</taxon>
        <taxon>Agaricomycotina</taxon>
        <taxon>Agaricomycetes</taxon>
        <taxon>Agaricomycetidae</taxon>
        <taxon>Agaricales</taxon>
        <taxon>Marasmiineae</taxon>
        <taxon>Mycenaceae</taxon>
        <taxon>Mycena</taxon>
    </lineage>
</organism>